<keyword evidence="1" id="KW-0812">Transmembrane</keyword>
<accession>D7BI03</accession>
<organism evidence="2 3">
    <name type="scientific">Allomeiothermus silvanus (strain ATCC 700542 / DSM 9946 / NBRC 106475 / NCIMB 13440 / VI-R2)</name>
    <name type="common">Thermus silvanus</name>
    <dbReference type="NCBI Taxonomy" id="526227"/>
    <lineage>
        <taxon>Bacteria</taxon>
        <taxon>Thermotogati</taxon>
        <taxon>Deinococcota</taxon>
        <taxon>Deinococci</taxon>
        <taxon>Thermales</taxon>
        <taxon>Thermaceae</taxon>
        <taxon>Allomeiothermus</taxon>
    </lineage>
</organism>
<keyword evidence="3" id="KW-1185">Reference proteome</keyword>
<evidence type="ECO:0000313" key="2">
    <source>
        <dbReference type="EMBL" id="ADH62277.1"/>
    </source>
</evidence>
<dbReference type="HOGENOM" id="CLU_140971_0_0_0"/>
<dbReference type="RefSeq" id="WP_013156884.1">
    <property type="nucleotide sequence ID" value="NC_014212.1"/>
</dbReference>
<proteinExistence type="predicted"/>
<keyword evidence="1" id="KW-0472">Membrane</keyword>
<dbReference type="Proteomes" id="UP000001916">
    <property type="component" value="Chromosome"/>
</dbReference>
<feature type="transmembrane region" description="Helical" evidence="1">
    <location>
        <begin position="14"/>
        <end position="34"/>
    </location>
</feature>
<feature type="transmembrane region" description="Helical" evidence="1">
    <location>
        <begin position="112"/>
        <end position="129"/>
    </location>
</feature>
<feature type="transmembrane region" description="Helical" evidence="1">
    <location>
        <begin position="72"/>
        <end position="91"/>
    </location>
</feature>
<protein>
    <submittedName>
        <fullName evidence="2">Uncharacterized protein</fullName>
    </submittedName>
</protein>
<dbReference type="eggNOG" id="ENOG5033GIJ">
    <property type="taxonomic scope" value="Bacteria"/>
</dbReference>
<keyword evidence="1" id="KW-1133">Transmembrane helix</keyword>
<dbReference type="KEGG" id="msv:Mesil_0336"/>
<sequence>MEALVTGLILLRGLATLVLLVGLVVFALLGIRLLLREPTSREFRVFRFLAWTAIVQVVLELLLGLFGLRNNWLHLTYGVLTAALLHFVGGLEAPDGWFRRSLNRPPEKVGPYLFWASFIALLLSLRFLATR</sequence>
<dbReference type="EMBL" id="CP002042">
    <property type="protein sequence ID" value="ADH62277.1"/>
    <property type="molecule type" value="Genomic_DNA"/>
</dbReference>
<evidence type="ECO:0000256" key="1">
    <source>
        <dbReference type="SAM" id="Phobius"/>
    </source>
</evidence>
<name>D7BI03_ALLS1</name>
<dbReference type="OrthoDB" id="26134at2"/>
<reference evidence="2 3" key="1">
    <citation type="journal article" date="2010" name="Stand. Genomic Sci.">
        <title>Complete genome sequence of Meiothermus silvanus type strain (VI-R2).</title>
        <authorList>
            <person name="Sikorski J."/>
            <person name="Tindall B.J."/>
            <person name="Lowry S."/>
            <person name="Lucas S."/>
            <person name="Nolan M."/>
            <person name="Copeland A."/>
            <person name="Glavina Del Rio T."/>
            <person name="Tice H."/>
            <person name="Cheng J.F."/>
            <person name="Han C."/>
            <person name="Pitluck S."/>
            <person name="Liolios K."/>
            <person name="Ivanova N."/>
            <person name="Mavromatis K."/>
            <person name="Mikhailova N."/>
            <person name="Pati A."/>
            <person name="Goodwin L."/>
            <person name="Chen A."/>
            <person name="Palaniappan K."/>
            <person name="Land M."/>
            <person name="Hauser L."/>
            <person name="Chang Y.J."/>
            <person name="Jeffries C.D."/>
            <person name="Rohde M."/>
            <person name="Goker M."/>
            <person name="Woyke T."/>
            <person name="Bristow J."/>
            <person name="Eisen J.A."/>
            <person name="Markowitz V."/>
            <person name="Hugenholtz P."/>
            <person name="Kyrpides N.C."/>
            <person name="Klenk H.P."/>
            <person name="Lapidus A."/>
        </authorList>
    </citation>
    <scope>NUCLEOTIDE SEQUENCE [LARGE SCALE GENOMIC DNA]</scope>
    <source>
        <strain evidence="3">ATCC 700542 / DSM 9946 / VI-R2</strain>
    </source>
</reference>
<evidence type="ECO:0000313" key="3">
    <source>
        <dbReference type="Proteomes" id="UP000001916"/>
    </source>
</evidence>
<gene>
    <name evidence="2" type="ordered locus">Mesil_0336</name>
</gene>
<dbReference type="AlphaFoldDB" id="D7BI03"/>
<feature type="transmembrane region" description="Helical" evidence="1">
    <location>
        <begin position="46"/>
        <end position="66"/>
    </location>
</feature>